<keyword evidence="5 15" id="KW-0479">Metal-binding</keyword>
<evidence type="ECO:0000256" key="7">
    <source>
        <dbReference type="ARBA" id="ARBA00023002"/>
    </source>
</evidence>
<keyword evidence="17" id="KW-0732">Signal</keyword>
<dbReference type="EC" id="1.14.19.74" evidence="14"/>
<evidence type="ECO:0000256" key="2">
    <source>
        <dbReference type="ARBA" id="ARBA00010617"/>
    </source>
</evidence>
<dbReference type="GO" id="GO:0102915">
    <property type="term" value="F:piperitol synthase activity"/>
    <property type="evidence" value="ECO:0007669"/>
    <property type="project" value="UniProtKB-EC"/>
</dbReference>
<evidence type="ECO:0000256" key="6">
    <source>
        <dbReference type="ARBA" id="ARBA00022989"/>
    </source>
</evidence>
<evidence type="ECO:0000256" key="10">
    <source>
        <dbReference type="ARBA" id="ARBA00023136"/>
    </source>
</evidence>
<evidence type="ECO:0000256" key="8">
    <source>
        <dbReference type="ARBA" id="ARBA00023004"/>
    </source>
</evidence>
<evidence type="ECO:0000256" key="3">
    <source>
        <dbReference type="ARBA" id="ARBA00022617"/>
    </source>
</evidence>
<keyword evidence="10" id="KW-0472">Membrane</keyword>
<dbReference type="InterPro" id="IPR050651">
    <property type="entry name" value="Plant_Cytochrome_P450_Monoox"/>
</dbReference>
<dbReference type="GO" id="GO:0005506">
    <property type="term" value="F:iron ion binding"/>
    <property type="evidence" value="ECO:0007669"/>
    <property type="project" value="InterPro"/>
</dbReference>
<evidence type="ECO:0000256" key="1">
    <source>
        <dbReference type="ARBA" id="ARBA00004167"/>
    </source>
</evidence>
<evidence type="ECO:0000256" key="16">
    <source>
        <dbReference type="RuleBase" id="RU000461"/>
    </source>
</evidence>
<proteinExistence type="evidence at transcript level"/>
<dbReference type="AlphaFoldDB" id="A0A1W7HBU1"/>
<dbReference type="PRINTS" id="PR00463">
    <property type="entry name" value="EP450I"/>
</dbReference>
<dbReference type="Gene3D" id="1.10.630.10">
    <property type="entry name" value="Cytochrome P450"/>
    <property type="match status" value="1"/>
</dbReference>
<evidence type="ECO:0000256" key="13">
    <source>
        <dbReference type="ARBA" id="ARBA00056759"/>
    </source>
</evidence>
<feature type="binding site" description="axial binding residue" evidence="15">
    <location>
        <position position="435"/>
    </location>
    <ligand>
        <name>heme</name>
        <dbReference type="ChEBI" id="CHEBI:30413"/>
    </ligand>
    <ligandPart>
        <name>Fe</name>
        <dbReference type="ChEBI" id="CHEBI:18248"/>
    </ligandPart>
</feature>
<evidence type="ECO:0000256" key="4">
    <source>
        <dbReference type="ARBA" id="ARBA00022692"/>
    </source>
</evidence>
<dbReference type="InterPro" id="IPR017972">
    <property type="entry name" value="Cyt_P450_CS"/>
</dbReference>
<feature type="chain" id="PRO_5013389257" description="(+)-piperitol/(+)-sesamin synthase" evidence="17">
    <location>
        <begin position="20"/>
        <end position="497"/>
    </location>
</feature>
<evidence type="ECO:0000256" key="17">
    <source>
        <dbReference type="SAM" id="SignalP"/>
    </source>
</evidence>
<keyword evidence="4" id="KW-0812">Transmembrane</keyword>
<dbReference type="GO" id="GO:0016020">
    <property type="term" value="C:membrane"/>
    <property type="evidence" value="ECO:0007669"/>
    <property type="project" value="UniProtKB-SubCell"/>
</dbReference>
<dbReference type="Pfam" id="PF00067">
    <property type="entry name" value="p450"/>
    <property type="match status" value="1"/>
</dbReference>
<dbReference type="PANTHER" id="PTHR47947:SF62">
    <property type="entry name" value="CYTOCHROME P450, FAMILY 81, SUBFAMILY D, POLYPEPTIDE 5"/>
    <property type="match status" value="1"/>
</dbReference>
<protein>
    <recommendedName>
        <fullName evidence="14">(+)-piperitol/(+)-sesamin synthase</fullName>
        <ecNumber evidence="14">1.14.19.74</ecNumber>
    </recommendedName>
</protein>
<comment type="subcellular location">
    <subcellularLocation>
        <location evidence="1">Membrane</location>
        <topology evidence="1">Single-pass membrane protein</topology>
    </subcellularLocation>
</comment>
<evidence type="ECO:0000256" key="15">
    <source>
        <dbReference type="PIRSR" id="PIRSR602401-1"/>
    </source>
</evidence>
<keyword evidence="8 15" id="KW-0408">Iron</keyword>
<comment type="function">
    <text evidence="13">Involved in the biosynthesis of (+)-sesamin, a furofuran class lignan. Functions in a dual catalytic mode. Catalyzes the synthesis of (+)-sesamin from (+)- pinoresinol by formation of two successive methylenedioxy bridges on (+)-pinoresinol and (+)-piperitol, respectively.</text>
</comment>
<accession>A0A1W7HBU1</accession>
<evidence type="ECO:0000313" key="18">
    <source>
        <dbReference type="EMBL" id="BAX34712.1"/>
    </source>
</evidence>
<organism evidence="18">
    <name type="scientific">Scoparia dulcis</name>
    <name type="common">Sweet broom</name>
    <name type="synonym">Capraria dulcis</name>
    <dbReference type="NCBI Taxonomy" id="107240"/>
    <lineage>
        <taxon>Eukaryota</taxon>
        <taxon>Viridiplantae</taxon>
        <taxon>Streptophyta</taxon>
        <taxon>Embryophyta</taxon>
        <taxon>Tracheophyta</taxon>
        <taxon>Spermatophyta</taxon>
        <taxon>Magnoliopsida</taxon>
        <taxon>eudicotyledons</taxon>
        <taxon>Gunneridae</taxon>
        <taxon>Pentapetalae</taxon>
        <taxon>asterids</taxon>
        <taxon>lamiids</taxon>
        <taxon>Lamiales</taxon>
        <taxon>Plantaginaceae</taxon>
        <taxon>Gratioleae</taxon>
        <taxon>Scoparia</taxon>
    </lineage>
</organism>
<evidence type="ECO:0000256" key="12">
    <source>
        <dbReference type="ARBA" id="ARBA00052057"/>
    </source>
</evidence>
<evidence type="ECO:0000256" key="5">
    <source>
        <dbReference type="ARBA" id="ARBA00022723"/>
    </source>
</evidence>
<reference evidence="18" key="1">
    <citation type="journal article" date="2017" name="Sci. Rep.">
        <title>Elucidation of terpenoid metabolism in Scoparia dulcis by RNA-seq analysis.</title>
        <authorList>
            <person name="Yamamura Y."/>
            <person name="Kurosaki F."/>
            <person name="Lee J.B."/>
        </authorList>
    </citation>
    <scope>NUCLEOTIDE SEQUENCE</scope>
    <source>
        <tissue evidence="18">Mixture of leaf and root</tissue>
    </source>
</reference>
<dbReference type="PROSITE" id="PS00086">
    <property type="entry name" value="CYTOCHROME_P450"/>
    <property type="match status" value="1"/>
</dbReference>
<evidence type="ECO:0000256" key="14">
    <source>
        <dbReference type="ARBA" id="ARBA00066876"/>
    </source>
</evidence>
<dbReference type="SUPFAM" id="SSF48264">
    <property type="entry name" value="Cytochrome P450"/>
    <property type="match status" value="1"/>
</dbReference>
<dbReference type="FunFam" id="1.10.630.10:FF:000023">
    <property type="entry name" value="Cytochrome P450 family protein"/>
    <property type="match status" value="1"/>
</dbReference>
<comment type="catalytic activity">
    <reaction evidence="11">
        <text>(+)-pinoresinol + reduced [NADPH--hemoprotein reductase] + O2 = (+)-piperitol + oxidized [NADPH--hemoprotein reductase] + 2 H2O + H(+)</text>
        <dbReference type="Rhea" id="RHEA:56776"/>
        <dbReference type="Rhea" id="RHEA-COMP:11964"/>
        <dbReference type="Rhea" id="RHEA-COMP:11965"/>
        <dbReference type="ChEBI" id="CHEBI:40"/>
        <dbReference type="ChEBI" id="CHEBI:15377"/>
        <dbReference type="ChEBI" id="CHEBI:15378"/>
        <dbReference type="ChEBI" id="CHEBI:15379"/>
        <dbReference type="ChEBI" id="CHEBI:57618"/>
        <dbReference type="ChEBI" id="CHEBI:58210"/>
        <dbReference type="ChEBI" id="CHEBI:141003"/>
        <dbReference type="EC" id="1.14.19.74"/>
    </reaction>
    <physiologicalReaction direction="left-to-right" evidence="11">
        <dbReference type="Rhea" id="RHEA:56777"/>
    </physiologicalReaction>
</comment>
<dbReference type="PANTHER" id="PTHR47947">
    <property type="entry name" value="CYTOCHROME P450 82C3-RELATED"/>
    <property type="match status" value="1"/>
</dbReference>
<keyword evidence="6" id="KW-1133">Transmembrane helix</keyword>
<evidence type="ECO:0000256" key="11">
    <source>
        <dbReference type="ARBA" id="ARBA00052022"/>
    </source>
</evidence>
<sequence length="497" mass="56536">METSMWLYAFLSLFFLVLAFKFSSKGKRKLPPSPFPAIPFLGHLHLLKLPLHRTYHEISQKLGPIFSFRVGNRFMVVVSSPSLVEECFTKNDTNLANRPRLIVGKHIFYNYTALGVSPYGEHWRNLRRLTAVEVVSPTRLNVFKFIRHDEIRLMLEKLYKGSKDGFARVELRSILTEMTFNNIMRMVAGKRYFGEQKDSQDDEKAKKFRDLIADAFRLSDTSNPADFFPFLRWLDYGGYEKSSAKTGENMDIILQEFVDEHRLRKGEATMIDHLLSLQEAQPEYYTDTVIKGLIMVILFGATDTSALTLEWAMSALLNHPEKLEKARAQIDELVGNDRLLNESDLNQLPYIQNIISETYRLFPVAPLLIPHESSADCKIGGYDIPAGTIFLVNAWTVHRDPTVWDDPTSFKPERFEAGEVGPPKLMPFGMGKRSCPGIGLAQRVVGLALGSLIQCFDWKRMDEAQVDLTEGIGASMPKAIPLEARCKSRDILHNVLP</sequence>
<dbReference type="PRINTS" id="PR00385">
    <property type="entry name" value="P450"/>
</dbReference>
<comment type="cofactor">
    <cofactor evidence="15">
        <name>heme</name>
        <dbReference type="ChEBI" id="CHEBI:30413"/>
    </cofactor>
</comment>
<keyword evidence="7 16" id="KW-0560">Oxidoreductase</keyword>
<dbReference type="CDD" id="cd20653">
    <property type="entry name" value="CYP81"/>
    <property type="match status" value="1"/>
</dbReference>
<dbReference type="EMBL" id="FX983087">
    <property type="protein sequence ID" value="BAX34712.1"/>
    <property type="molecule type" value="mRNA"/>
</dbReference>
<name>A0A1W7HBU1_SCODU</name>
<comment type="catalytic activity">
    <reaction evidence="12">
        <text>(+)-piperitol + reduced [NADPH--hemoprotein reductase] + O2 = (+)-sesamin + oxidized [NADPH--hemoprotein reductase] + 2 H2O + H(+)</text>
        <dbReference type="Rhea" id="RHEA:56780"/>
        <dbReference type="Rhea" id="RHEA-COMP:11964"/>
        <dbReference type="Rhea" id="RHEA-COMP:11965"/>
        <dbReference type="ChEBI" id="CHEBI:15377"/>
        <dbReference type="ChEBI" id="CHEBI:15378"/>
        <dbReference type="ChEBI" id="CHEBI:15379"/>
        <dbReference type="ChEBI" id="CHEBI:57618"/>
        <dbReference type="ChEBI" id="CHEBI:58210"/>
        <dbReference type="ChEBI" id="CHEBI:66470"/>
        <dbReference type="ChEBI" id="CHEBI:141003"/>
        <dbReference type="EC" id="1.14.19.74"/>
    </reaction>
    <physiologicalReaction direction="left-to-right" evidence="12">
        <dbReference type="Rhea" id="RHEA:56781"/>
    </physiologicalReaction>
</comment>
<dbReference type="InterPro" id="IPR036396">
    <property type="entry name" value="Cyt_P450_sf"/>
</dbReference>
<keyword evidence="9 16" id="KW-0503">Monooxygenase</keyword>
<dbReference type="InterPro" id="IPR002401">
    <property type="entry name" value="Cyt_P450_E_grp-I"/>
</dbReference>
<dbReference type="InterPro" id="IPR001128">
    <property type="entry name" value="Cyt_P450"/>
</dbReference>
<comment type="similarity">
    <text evidence="2 16">Belongs to the cytochrome P450 family.</text>
</comment>
<feature type="signal peptide" evidence="17">
    <location>
        <begin position="1"/>
        <end position="19"/>
    </location>
</feature>
<dbReference type="GO" id="GO:0020037">
    <property type="term" value="F:heme binding"/>
    <property type="evidence" value="ECO:0007669"/>
    <property type="project" value="InterPro"/>
</dbReference>
<evidence type="ECO:0000256" key="9">
    <source>
        <dbReference type="ARBA" id="ARBA00023033"/>
    </source>
</evidence>
<keyword evidence="3 15" id="KW-0349">Heme</keyword>